<organism evidence="1 3">
    <name type="scientific">Catenuloplanes indicus</name>
    <dbReference type="NCBI Taxonomy" id="137267"/>
    <lineage>
        <taxon>Bacteria</taxon>
        <taxon>Bacillati</taxon>
        <taxon>Actinomycetota</taxon>
        <taxon>Actinomycetes</taxon>
        <taxon>Micromonosporales</taxon>
        <taxon>Micromonosporaceae</taxon>
        <taxon>Catenuloplanes</taxon>
    </lineage>
</organism>
<accession>A0AAE3VU63</accession>
<comment type="caution">
    <text evidence="1">The sequence shown here is derived from an EMBL/GenBank/DDBJ whole genome shotgun (WGS) entry which is preliminary data.</text>
</comment>
<sequence length="104" mass="11372">MTRPIYPLSELGEPHPGWCHIRHNGEVPHRSHPRDVDTEQGPLSVWVSLHDGDPAPTVHLLPPGSTKPINLTGADAVRLVSSLTYLTDSRAVDPLPVRRAHANS</sequence>
<evidence type="ECO:0000313" key="3">
    <source>
        <dbReference type="Proteomes" id="UP001240236"/>
    </source>
</evidence>
<gene>
    <name evidence="1" type="ORF">J2S42_000006</name>
    <name evidence="2" type="ORF">J2S42_008407</name>
</gene>
<dbReference type="Proteomes" id="UP001240236">
    <property type="component" value="Unassembled WGS sequence"/>
</dbReference>
<evidence type="ECO:0000313" key="1">
    <source>
        <dbReference type="EMBL" id="MDQ0363337.1"/>
    </source>
</evidence>
<proteinExistence type="predicted"/>
<name>A0AAE3VU63_9ACTN</name>
<reference evidence="1 3" key="1">
    <citation type="submission" date="2023-07" db="EMBL/GenBank/DDBJ databases">
        <title>Sequencing the genomes of 1000 actinobacteria strains.</title>
        <authorList>
            <person name="Klenk H.-P."/>
        </authorList>
    </citation>
    <scope>NUCLEOTIDE SEQUENCE [LARGE SCALE GENOMIC DNA]</scope>
    <source>
        <strain evidence="1 3">DSM 44709</strain>
    </source>
</reference>
<evidence type="ECO:0000313" key="2">
    <source>
        <dbReference type="EMBL" id="MDQ0371659.1"/>
    </source>
</evidence>
<dbReference type="RefSeq" id="WP_307233883.1">
    <property type="nucleotide sequence ID" value="NZ_JAUSUZ010000001.1"/>
</dbReference>
<keyword evidence="3" id="KW-1185">Reference proteome</keyword>
<protein>
    <submittedName>
        <fullName evidence="1">Uncharacterized protein</fullName>
    </submittedName>
</protein>
<dbReference type="EMBL" id="JAUSUZ010000002">
    <property type="protein sequence ID" value="MDQ0371659.1"/>
    <property type="molecule type" value="Genomic_DNA"/>
</dbReference>
<dbReference type="AlphaFoldDB" id="A0AAE3VU63"/>
<dbReference type="EMBL" id="JAUSUZ010000001">
    <property type="protein sequence ID" value="MDQ0363337.1"/>
    <property type="molecule type" value="Genomic_DNA"/>
</dbReference>